<sequence length="109" mass="11821">MTARRAVAPPPVDAGDLVDPSLLTRTEKDALRKAGMWRLSRRRGGYGLIGERWTVTLATVRVLKRLGLVRSVIGSGRNTLLITGSGKMTLAIMDARARRARPAREAANG</sequence>
<proteinExistence type="predicted"/>
<accession>A0A4V2MNX8</accession>
<evidence type="ECO:0000313" key="2">
    <source>
        <dbReference type="Proteomes" id="UP000291301"/>
    </source>
</evidence>
<dbReference type="EMBL" id="SJST01000002">
    <property type="protein sequence ID" value="TCD15167.1"/>
    <property type="molecule type" value="Genomic_DNA"/>
</dbReference>
<organism evidence="1 2">
    <name type="scientific">Oricola cellulosilytica</name>
    <dbReference type="NCBI Taxonomy" id="1429082"/>
    <lineage>
        <taxon>Bacteria</taxon>
        <taxon>Pseudomonadati</taxon>
        <taxon>Pseudomonadota</taxon>
        <taxon>Alphaproteobacteria</taxon>
        <taxon>Hyphomicrobiales</taxon>
        <taxon>Ahrensiaceae</taxon>
        <taxon>Oricola</taxon>
    </lineage>
</organism>
<dbReference type="Proteomes" id="UP000291301">
    <property type="component" value="Unassembled WGS sequence"/>
</dbReference>
<dbReference type="RefSeq" id="WP_131566906.1">
    <property type="nucleotide sequence ID" value="NZ_JAINFK010000004.1"/>
</dbReference>
<name>A0A4V2MNX8_9HYPH</name>
<dbReference type="AlphaFoldDB" id="A0A4V2MNX8"/>
<protein>
    <submittedName>
        <fullName evidence="1">Uncharacterized protein</fullName>
    </submittedName>
</protein>
<reference evidence="1 2" key="1">
    <citation type="journal article" date="2015" name="Antonie Van Leeuwenhoek">
        <title>Oricola cellulosilytica gen. nov., sp. nov., a cellulose-degrading bacterium of the family Phyllobacteriaceae isolated from surface seashore water, and emended descriptions of Mesorhizobium loti and Phyllobacterium myrsinacearum.</title>
        <authorList>
            <person name="Hameed A."/>
            <person name="Shahina M."/>
            <person name="Lai W.A."/>
            <person name="Lin S.Y."/>
            <person name="Young L.S."/>
            <person name="Liu Y.C."/>
            <person name="Hsu Y.H."/>
            <person name="Young C.C."/>
        </authorList>
    </citation>
    <scope>NUCLEOTIDE SEQUENCE [LARGE SCALE GENOMIC DNA]</scope>
    <source>
        <strain evidence="1 2">KCTC 52183</strain>
    </source>
</reference>
<gene>
    <name evidence="1" type="ORF">E0D97_06355</name>
</gene>
<comment type="caution">
    <text evidence="1">The sequence shown here is derived from an EMBL/GenBank/DDBJ whole genome shotgun (WGS) entry which is preliminary data.</text>
</comment>
<keyword evidence="2" id="KW-1185">Reference proteome</keyword>
<evidence type="ECO:0000313" key="1">
    <source>
        <dbReference type="EMBL" id="TCD15167.1"/>
    </source>
</evidence>